<dbReference type="AlphaFoldDB" id="A0A3B1DYX2"/>
<organism evidence="1">
    <name type="scientific">hydrothermal vent metagenome</name>
    <dbReference type="NCBI Taxonomy" id="652676"/>
    <lineage>
        <taxon>unclassified sequences</taxon>
        <taxon>metagenomes</taxon>
        <taxon>ecological metagenomes</taxon>
    </lineage>
</organism>
<accession>A0A3B1DYX2</accession>
<reference evidence="1" key="1">
    <citation type="submission" date="2018-06" db="EMBL/GenBank/DDBJ databases">
        <authorList>
            <person name="Zhirakovskaya E."/>
        </authorList>
    </citation>
    <scope>NUCLEOTIDE SEQUENCE</scope>
</reference>
<evidence type="ECO:0000313" key="1">
    <source>
        <dbReference type="EMBL" id="VAX37685.1"/>
    </source>
</evidence>
<protein>
    <submittedName>
        <fullName evidence="1">Uncharacterized protein</fullName>
    </submittedName>
</protein>
<proteinExistence type="predicted"/>
<name>A0A3B1DYX2_9ZZZZ</name>
<dbReference type="Gene3D" id="1.10.1200.10">
    <property type="entry name" value="ACP-like"/>
    <property type="match status" value="1"/>
</dbReference>
<dbReference type="EMBL" id="UOGJ01000134">
    <property type="protein sequence ID" value="VAX37685.1"/>
    <property type="molecule type" value="Genomic_DNA"/>
</dbReference>
<sequence length="736" mass="83672">MFCSIEKKRSNVLFRCLSVLIVVIFAGNIMLPPQLAFAQSTPSIPVLNLPTPGMMITTTSNFYPPLVKGMTIHPDNPLAFDFIINRGEENLQGDQFEAEATKLVKYFLAALTTPEEKIWVNLSPYEKSRVISKGFGDTEMGRDMLAQDYMLKQLTASLMYPEKELGKEFWSRVYQRVYEEYGATDISMNTFNKVWIVPQEAIVHEKDGSVFVVDTKLKVMLEEDYVALNENIGNTTFGLDSLVRGDAELVSGITSKVVKNILIPEIEKEVNNGKVFANLRQIYNSVILATWYKKYLTGNGLDRSLLGQIYVDQQKTKGVDTQDKAINTKIYNQYVEAFKKGVYNYIKEDYGLATQEMIPRKYFSGGMGMERVSSAITDKKNLSRSRQEAIERKTISRDRKDGGVVRALFNLAEVPEGQSPELVMSAVDKLYKSDASLESLDHKLAASPISIIQPVYQEEHKWQLFERIKDILVNNKVEINRNDITQIVSFDELNMDKSSINKFVIGLEIQFKVDIPQGIIDVLTRPYDVVRYLFLLEDVRTVMLEARYTLGKEGLEDFGNITYNSHLEEYFDTEYMPIAIAKFSLLLEKAFEIEEIFDDLNNHEMEQWTSLNAVAEFMYLFLNSKTTHKAISKATLAASPIDVGGINFNANLIDLQIKRDGNGIPLPINQQVIGEIKIDGFIPVMINVIPVNLPLLLGFDSDTETERQSAEYSYQTGNEYYRQEDFNVVDKLVKGE</sequence>
<dbReference type="InterPro" id="IPR036736">
    <property type="entry name" value="ACP-like_sf"/>
</dbReference>
<gene>
    <name evidence="1" type="ORF">MNBD_UNCLBAC01-289</name>
</gene>